<dbReference type="EMBL" id="HBNR01083669">
    <property type="protein sequence ID" value="CAE4661133.1"/>
    <property type="molecule type" value="Transcribed_RNA"/>
</dbReference>
<evidence type="ECO:0000313" key="2">
    <source>
        <dbReference type="EMBL" id="CAE4661129.1"/>
    </source>
</evidence>
<name>A0A6T1MQZ4_9DINO</name>
<accession>A0A6T1MQZ4</accession>
<evidence type="ECO:0000313" key="3">
    <source>
        <dbReference type="EMBL" id="CAE4661133.1"/>
    </source>
</evidence>
<feature type="region of interest" description="Disordered" evidence="1">
    <location>
        <begin position="59"/>
        <end position="112"/>
    </location>
</feature>
<organism evidence="3">
    <name type="scientific">Alexandrium monilatum</name>
    <dbReference type="NCBI Taxonomy" id="311494"/>
    <lineage>
        <taxon>Eukaryota</taxon>
        <taxon>Sar</taxon>
        <taxon>Alveolata</taxon>
        <taxon>Dinophyceae</taxon>
        <taxon>Gonyaulacales</taxon>
        <taxon>Pyrocystaceae</taxon>
        <taxon>Alexandrium</taxon>
    </lineage>
</organism>
<dbReference type="EMBL" id="HBNR01083665">
    <property type="protein sequence ID" value="CAE4661129.1"/>
    <property type="molecule type" value="Transcribed_RNA"/>
</dbReference>
<protein>
    <submittedName>
        <fullName evidence="3">Uncharacterized protein</fullName>
    </submittedName>
</protein>
<gene>
    <name evidence="2" type="ORF">AMON00008_LOCUS59902</name>
    <name evidence="3" type="ORF">AMON00008_LOCUS59904</name>
</gene>
<feature type="compositionally biased region" description="Gly residues" evidence="1">
    <location>
        <begin position="85"/>
        <end position="101"/>
    </location>
</feature>
<sequence length="131" mass="13778">MQRQPQQAQQHLALGMRCTVVLPAHRRQGLPERCASPTHAVHAAVAAAARSRNATALLLPAGAARDPGRQQPRRKLPRRRRGPQRGAGGSAGLWCPGGLGTGPRAEQAQLPQAGKHCSAIDASQAIQQTVA</sequence>
<dbReference type="AlphaFoldDB" id="A0A6T1MQZ4"/>
<evidence type="ECO:0000256" key="1">
    <source>
        <dbReference type="SAM" id="MobiDB-lite"/>
    </source>
</evidence>
<proteinExistence type="predicted"/>
<feature type="compositionally biased region" description="Basic residues" evidence="1">
    <location>
        <begin position="71"/>
        <end position="83"/>
    </location>
</feature>
<reference evidence="3" key="1">
    <citation type="submission" date="2021-01" db="EMBL/GenBank/DDBJ databases">
        <authorList>
            <person name="Corre E."/>
            <person name="Pelletier E."/>
            <person name="Niang G."/>
            <person name="Scheremetjew M."/>
            <person name="Finn R."/>
            <person name="Kale V."/>
            <person name="Holt S."/>
            <person name="Cochrane G."/>
            <person name="Meng A."/>
            <person name="Brown T."/>
            <person name="Cohen L."/>
        </authorList>
    </citation>
    <scope>NUCLEOTIDE SEQUENCE</scope>
    <source>
        <strain evidence="3">CCMP3105</strain>
    </source>
</reference>